<feature type="compositionally biased region" description="Low complexity" evidence="1">
    <location>
        <begin position="102"/>
        <end position="115"/>
    </location>
</feature>
<evidence type="ECO:0000256" key="1">
    <source>
        <dbReference type="SAM" id="MobiDB-lite"/>
    </source>
</evidence>
<feature type="region of interest" description="Disordered" evidence="1">
    <location>
        <begin position="91"/>
        <end position="126"/>
    </location>
</feature>
<feature type="compositionally biased region" description="Polar residues" evidence="1">
    <location>
        <begin position="116"/>
        <end position="126"/>
    </location>
</feature>
<accession>A0A9J5ZD11</accession>
<evidence type="ECO:0000313" key="2">
    <source>
        <dbReference type="EMBL" id="KAG5610317.1"/>
    </source>
</evidence>
<dbReference type="AlphaFoldDB" id="A0A9J5ZD11"/>
<dbReference type="Proteomes" id="UP000824120">
    <property type="component" value="Chromosome 4"/>
</dbReference>
<name>A0A9J5ZD11_SOLCO</name>
<proteinExistence type="predicted"/>
<dbReference type="EMBL" id="JACXVP010000004">
    <property type="protein sequence ID" value="KAG5610317.1"/>
    <property type="molecule type" value="Genomic_DNA"/>
</dbReference>
<evidence type="ECO:0000313" key="3">
    <source>
        <dbReference type="Proteomes" id="UP000824120"/>
    </source>
</evidence>
<keyword evidence="3" id="KW-1185">Reference proteome</keyword>
<reference evidence="2 3" key="1">
    <citation type="submission" date="2020-09" db="EMBL/GenBank/DDBJ databases">
        <title>De no assembly of potato wild relative species, Solanum commersonii.</title>
        <authorList>
            <person name="Cho K."/>
        </authorList>
    </citation>
    <scope>NUCLEOTIDE SEQUENCE [LARGE SCALE GENOMIC DNA]</scope>
    <source>
        <strain evidence="2">LZ3.2</strain>
        <tissue evidence="2">Leaf</tissue>
    </source>
</reference>
<comment type="caution">
    <text evidence="2">The sequence shown here is derived from an EMBL/GenBank/DDBJ whole genome shotgun (WGS) entry which is preliminary data.</text>
</comment>
<gene>
    <name evidence="2" type="ORF">H5410_021598</name>
</gene>
<sequence length="170" mass="18994">MARRRINLGMRVSQEMVVRDKQTLTSLPFPVLITELCWRARVPWDSASNIDVTMSSSIDIRCIEAKFTREEVDRRRATRIDIYPEVNVDSLSIETPSPTPNSKPSGISTTSSSYSQVPGASSSSQPSRITQAMILKMGQLAYSTDVRATRLERSVPEMIDRAILATLTPF</sequence>
<protein>
    <submittedName>
        <fullName evidence="2">Uncharacterized protein</fullName>
    </submittedName>
</protein>
<organism evidence="2 3">
    <name type="scientific">Solanum commersonii</name>
    <name type="common">Commerson's wild potato</name>
    <name type="synonym">Commerson's nightshade</name>
    <dbReference type="NCBI Taxonomy" id="4109"/>
    <lineage>
        <taxon>Eukaryota</taxon>
        <taxon>Viridiplantae</taxon>
        <taxon>Streptophyta</taxon>
        <taxon>Embryophyta</taxon>
        <taxon>Tracheophyta</taxon>
        <taxon>Spermatophyta</taxon>
        <taxon>Magnoliopsida</taxon>
        <taxon>eudicotyledons</taxon>
        <taxon>Gunneridae</taxon>
        <taxon>Pentapetalae</taxon>
        <taxon>asterids</taxon>
        <taxon>lamiids</taxon>
        <taxon>Solanales</taxon>
        <taxon>Solanaceae</taxon>
        <taxon>Solanoideae</taxon>
        <taxon>Solaneae</taxon>
        <taxon>Solanum</taxon>
    </lineage>
</organism>